<proteinExistence type="predicted"/>
<name>A0A023BPS2_9FLAO</name>
<dbReference type="InterPro" id="IPR001296">
    <property type="entry name" value="Glyco_trans_1"/>
</dbReference>
<feature type="domain" description="Glycosyl transferase family 1" evidence="2">
    <location>
        <begin position="174"/>
        <end position="292"/>
    </location>
</feature>
<gene>
    <name evidence="3" type="ORF">ATO12_05910</name>
</gene>
<reference evidence="3 4" key="1">
    <citation type="submission" date="2014-04" db="EMBL/GenBank/DDBJ databases">
        <title>Aquimarina sp. 22II-S11-z7 Genome Sequencing.</title>
        <authorList>
            <person name="Lai Q."/>
        </authorList>
    </citation>
    <scope>NUCLEOTIDE SEQUENCE [LARGE SCALE GENOMIC DNA]</scope>
    <source>
        <strain evidence="3 4">22II-S11-z7</strain>
    </source>
</reference>
<dbReference type="Gene3D" id="3.40.50.2000">
    <property type="entry name" value="Glycogen Phosphorylase B"/>
    <property type="match status" value="2"/>
</dbReference>
<dbReference type="GO" id="GO:0009103">
    <property type="term" value="P:lipopolysaccharide biosynthetic process"/>
    <property type="evidence" value="ECO:0007669"/>
    <property type="project" value="TreeGrafter"/>
</dbReference>
<keyword evidence="1" id="KW-0808">Transferase</keyword>
<dbReference type="eggNOG" id="COG0438">
    <property type="taxonomic scope" value="Bacteria"/>
</dbReference>
<organism evidence="3 4">
    <name type="scientific">Aquimarina atlantica</name>
    <dbReference type="NCBI Taxonomy" id="1317122"/>
    <lineage>
        <taxon>Bacteria</taxon>
        <taxon>Pseudomonadati</taxon>
        <taxon>Bacteroidota</taxon>
        <taxon>Flavobacteriia</taxon>
        <taxon>Flavobacteriales</taxon>
        <taxon>Flavobacteriaceae</taxon>
        <taxon>Aquimarina</taxon>
    </lineage>
</organism>
<dbReference type="PANTHER" id="PTHR46401">
    <property type="entry name" value="GLYCOSYLTRANSFERASE WBBK-RELATED"/>
    <property type="match status" value="1"/>
</dbReference>
<evidence type="ECO:0000313" key="4">
    <source>
        <dbReference type="Proteomes" id="UP000023541"/>
    </source>
</evidence>
<dbReference type="EMBL" id="AQRA01000012">
    <property type="protein sequence ID" value="EZH71698.1"/>
    <property type="molecule type" value="Genomic_DNA"/>
</dbReference>
<dbReference type="RefSeq" id="WP_034246753.1">
    <property type="nucleotide sequence ID" value="NZ_AQRA01000012.1"/>
</dbReference>
<dbReference type="Pfam" id="PF00534">
    <property type="entry name" value="Glycos_transf_1"/>
    <property type="match status" value="1"/>
</dbReference>
<evidence type="ECO:0000313" key="3">
    <source>
        <dbReference type="EMBL" id="EZH71698.1"/>
    </source>
</evidence>
<sequence>MKNKRVFVDFHYLKNLNKGFGQFSYHLSKAFSSIDTDLNYVFYTPKKGGYKSIFNQKNIFVKYYYSIHRQLGIFGRNYIFHSTNQLSKIEPSNKKIPYVLTIHDINFMYEDTIDQKTKDFIQKKIDRAQVLVFVSHFTKDEVNKHFNVTASKTQKVIYNGNSLKETLLVDQGESTDDYLFCITEMRPYKNLEKLILMMNHIPEKFKLILAGKGSSDYVLHLKKIIQENKLENRVFLKGVVSEETKIELFTNCFAFVFPSSREGFGLPVVEALNFNKPIFLYNKTSLPEIGGEACFYWEELGPEYMADVFLTKIAYFESNRYVMEEKIKTQLEKFSWQTAALEYNEIYKSLM</sequence>
<dbReference type="SUPFAM" id="SSF53756">
    <property type="entry name" value="UDP-Glycosyltransferase/glycogen phosphorylase"/>
    <property type="match status" value="1"/>
</dbReference>
<dbReference type="Proteomes" id="UP000023541">
    <property type="component" value="Unassembled WGS sequence"/>
</dbReference>
<comment type="caution">
    <text evidence="3">The sequence shown here is derived from an EMBL/GenBank/DDBJ whole genome shotgun (WGS) entry which is preliminary data.</text>
</comment>
<dbReference type="GO" id="GO:0016757">
    <property type="term" value="F:glycosyltransferase activity"/>
    <property type="evidence" value="ECO:0007669"/>
    <property type="project" value="InterPro"/>
</dbReference>
<keyword evidence="4" id="KW-1185">Reference proteome</keyword>
<dbReference type="PANTHER" id="PTHR46401:SF2">
    <property type="entry name" value="GLYCOSYLTRANSFERASE WBBK-RELATED"/>
    <property type="match status" value="1"/>
</dbReference>
<dbReference type="AlphaFoldDB" id="A0A023BPS2"/>
<evidence type="ECO:0000259" key="2">
    <source>
        <dbReference type="Pfam" id="PF00534"/>
    </source>
</evidence>
<dbReference type="STRING" id="1317122.ATO12_05910"/>
<dbReference type="CDD" id="cd03809">
    <property type="entry name" value="GT4_MtfB-like"/>
    <property type="match status" value="1"/>
</dbReference>
<protein>
    <recommendedName>
        <fullName evidence="2">Glycosyl transferase family 1 domain-containing protein</fullName>
    </recommendedName>
</protein>
<dbReference type="OrthoDB" id="9801609at2"/>
<evidence type="ECO:0000256" key="1">
    <source>
        <dbReference type="ARBA" id="ARBA00022679"/>
    </source>
</evidence>
<accession>A0A023BPS2</accession>